<dbReference type="EMBL" id="RZNJ01000008">
    <property type="protein sequence ID" value="RUT28309.1"/>
    <property type="molecule type" value="Genomic_DNA"/>
</dbReference>
<evidence type="ECO:0000313" key="3">
    <source>
        <dbReference type="Proteomes" id="UP000281547"/>
    </source>
</evidence>
<keyword evidence="3" id="KW-1185">Reference proteome</keyword>
<dbReference type="Proteomes" id="UP000281547">
    <property type="component" value="Unassembled WGS sequence"/>
</dbReference>
<protein>
    <submittedName>
        <fullName evidence="2">DUF4338 domain-containing protein</fullName>
    </submittedName>
</protein>
<dbReference type="OrthoDB" id="6637466at2"/>
<feature type="compositionally biased region" description="Basic and acidic residues" evidence="1">
    <location>
        <begin position="334"/>
        <end position="347"/>
    </location>
</feature>
<accession>A0A433X2J8</accession>
<dbReference type="RefSeq" id="WP_127189835.1">
    <property type="nucleotide sequence ID" value="NZ_RZNJ01000008.1"/>
</dbReference>
<dbReference type="AlphaFoldDB" id="A0A433X2J8"/>
<evidence type="ECO:0000256" key="1">
    <source>
        <dbReference type="SAM" id="MobiDB-lite"/>
    </source>
</evidence>
<dbReference type="Pfam" id="PF14236">
    <property type="entry name" value="DruA"/>
    <property type="match status" value="2"/>
</dbReference>
<reference evidence="2 3" key="1">
    <citation type="journal article" date="2016" name="Int. J. Syst. Evol. Microbiol.">
        <title>Arsenicitalea aurantiaca gen. nov., sp. nov., a new member of the family Hyphomicrobiaceae, isolated from high-arsenic sediment.</title>
        <authorList>
            <person name="Mu Y."/>
            <person name="Zhou L."/>
            <person name="Zeng X.C."/>
            <person name="Liu L."/>
            <person name="Pan Y."/>
            <person name="Chen X."/>
            <person name="Wang J."/>
            <person name="Li S."/>
            <person name="Li W.J."/>
            <person name="Wang Y."/>
        </authorList>
    </citation>
    <scope>NUCLEOTIDE SEQUENCE [LARGE SCALE GENOMIC DNA]</scope>
    <source>
        <strain evidence="2 3">42-50</strain>
    </source>
</reference>
<gene>
    <name evidence="2" type="ORF">EMQ25_17120</name>
</gene>
<sequence length="683" mass="77858">MSRQAQNNWVVLSPPLPERSHAKKAFRAHAASLSKLLSEEGDGENFDEALKRLLRVYTEDEHDAALRAALCVLTDLARQRWSIRVNEERGVEVKRPAENQLDPLREKARIRAQELIKRDEQLREPAARRFIKGMEQKSFHNGNLVSIYSVIRDGRELAEALRAARALKGEDRVRALRKVINPYLQFVDGAEYCEHTGLRLQDIWRYFRHTWTNQYTATPGRSMAFLIRDRAREYHPVIGIGSLGSPIVQIRERDAWIGWQPEAFLEFASESPSAELGIWLHKTVETAIGEIYLDDFFEEELLSPLDLRTPTPEVLRYLSAFGENQRELHHRLASSKDLKRSTKRDDTGSTDAHWKARARTHLYRSKRALSLVDMLRSRMVLQQHLSSPPTAEEVRALLDTSDGRRIVKNILRKAKADRVGIAMADITVCGSVAPYNLILGGKLVSMLAASPEVVTAYRNKYLEQESEIASSMAGRPIIRRSELVFLGTTSLYGIGSSQYNRLRMPAERIGGKKGEQLAFLELGKSDAYGTSQFSSDTVRALVSLVQQSSNGQRVNSIFGEGVSPKLRKIRDGLDALKLPTDVLLQHGRQRIVYGVPVVRNLREFLLGMDDEPEYCFDMNEPERSTEEIGRWWTERWLRNRIESDDVLARVEQHTLVRPIRHGARVVLPNIDDGQATLFEDFTY</sequence>
<feature type="region of interest" description="Disordered" evidence="1">
    <location>
        <begin position="331"/>
        <end position="352"/>
    </location>
</feature>
<organism evidence="2 3">
    <name type="scientific">Arsenicitalea aurantiaca</name>
    <dbReference type="NCBI Taxonomy" id="1783274"/>
    <lineage>
        <taxon>Bacteria</taxon>
        <taxon>Pseudomonadati</taxon>
        <taxon>Pseudomonadota</taxon>
        <taxon>Alphaproteobacteria</taxon>
        <taxon>Hyphomicrobiales</taxon>
        <taxon>Devosiaceae</taxon>
        <taxon>Arsenicitalea</taxon>
    </lineage>
</organism>
<evidence type="ECO:0000313" key="2">
    <source>
        <dbReference type="EMBL" id="RUT28309.1"/>
    </source>
</evidence>
<dbReference type="InterPro" id="IPR025639">
    <property type="entry name" value="DruA"/>
</dbReference>
<proteinExistence type="predicted"/>
<name>A0A433X2J8_9HYPH</name>
<comment type="caution">
    <text evidence="2">The sequence shown here is derived from an EMBL/GenBank/DDBJ whole genome shotgun (WGS) entry which is preliminary data.</text>
</comment>